<gene>
    <name evidence="11" type="ORF">THSYN_07555</name>
</gene>
<comment type="similarity">
    <text evidence="7">Belongs to the YfgM family.</text>
</comment>
<evidence type="ECO:0000256" key="7">
    <source>
        <dbReference type="ARBA" id="ARBA00024197"/>
    </source>
</evidence>
<keyword evidence="3 9" id="KW-0812">Transmembrane</keyword>
<accession>A0A2K8U6Z9</accession>
<dbReference type="InterPro" id="IPR018704">
    <property type="entry name" value="SecYEG/CpoB_TPR"/>
</dbReference>
<keyword evidence="4 9" id="KW-1133">Transmembrane helix</keyword>
<dbReference type="PANTHER" id="PTHR38035:SF1">
    <property type="entry name" value="ANCILLARY SECYEG TRANSLOCON SUBUNIT"/>
    <property type="match status" value="1"/>
</dbReference>
<evidence type="ECO:0000259" key="10">
    <source>
        <dbReference type="Pfam" id="PF09976"/>
    </source>
</evidence>
<organism evidence="11 12">
    <name type="scientific">Candidatus Thiodictyon syntrophicum</name>
    <dbReference type="NCBI Taxonomy" id="1166950"/>
    <lineage>
        <taxon>Bacteria</taxon>
        <taxon>Pseudomonadati</taxon>
        <taxon>Pseudomonadota</taxon>
        <taxon>Gammaproteobacteria</taxon>
        <taxon>Chromatiales</taxon>
        <taxon>Chromatiaceae</taxon>
        <taxon>Thiodictyon</taxon>
    </lineage>
</organism>
<name>A0A2K8U6Z9_9GAMM</name>
<evidence type="ECO:0000256" key="6">
    <source>
        <dbReference type="ARBA" id="ARBA00023186"/>
    </source>
</evidence>
<dbReference type="Proteomes" id="UP000232638">
    <property type="component" value="Chromosome"/>
</dbReference>
<evidence type="ECO:0000313" key="12">
    <source>
        <dbReference type="Proteomes" id="UP000232638"/>
    </source>
</evidence>
<dbReference type="OrthoDB" id="9789675at2"/>
<keyword evidence="12" id="KW-1185">Reference proteome</keyword>
<dbReference type="GO" id="GO:0044877">
    <property type="term" value="F:protein-containing complex binding"/>
    <property type="evidence" value="ECO:0007669"/>
    <property type="project" value="InterPro"/>
</dbReference>
<evidence type="ECO:0000256" key="5">
    <source>
        <dbReference type="ARBA" id="ARBA00023136"/>
    </source>
</evidence>
<evidence type="ECO:0000256" key="2">
    <source>
        <dbReference type="ARBA" id="ARBA00022475"/>
    </source>
</evidence>
<proteinExistence type="inferred from homology"/>
<feature type="domain" description="Ancillary SecYEG translocon subunit/Cell division coordinator CpoB TPR" evidence="10">
    <location>
        <begin position="15"/>
        <end position="206"/>
    </location>
</feature>
<keyword evidence="6" id="KW-0143">Chaperone</keyword>
<dbReference type="PIRSF" id="PIRSF006170">
    <property type="entry name" value="YfgM"/>
    <property type="match status" value="1"/>
</dbReference>
<evidence type="ECO:0000256" key="3">
    <source>
        <dbReference type="ARBA" id="ARBA00022692"/>
    </source>
</evidence>
<evidence type="ECO:0000256" key="9">
    <source>
        <dbReference type="SAM" id="Phobius"/>
    </source>
</evidence>
<sequence length="209" mass="21616">MSEYETDDEKVESIKKWWKENGMSVVGGVALGLAVVFGWRTWTDYRNGVGAQASAAFEQLMVSAAAGEAESTAKQAQLLDQQYGATPYPALGALVAARVLYESGDAPGAMAALQRLLVKAPDPALTRLAALRLARIQLAQGQLDAAAATVAAHDDGAAFAGDFAAVRGDLAAARGDSAAARAAYEKAITAGTGLPQLIRLKLDNLPSAG</sequence>
<keyword evidence="5 9" id="KW-0472">Membrane</keyword>
<protein>
    <recommendedName>
        <fullName evidence="8">Ancillary SecYEG translocon subunit</fullName>
    </recommendedName>
</protein>
<feature type="transmembrane region" description="Helical" evidence="9">
    <location>
        <begin position="21"/>
        <end position="42"/>
    </location>
</feature>
<dbReference type="AlphaFoldDB" id="A0A2K8U6Z9"/>
<comment type="subcellular location">
    <subcellularLocation>
        <location evidence="1">Cell membrane</location>
        <topology evidence="1">Single-pass type II membrane protein</topology>
    </subcellularLocation>
</comment>
<dbReference type="InterPro" id="IPR026039">
    <property type="entry name" value="YfgM"/>
</dbReference>
<dbReference type="SUPFAM" id="SSF48452">
    <property type="entry name" value="TPR-like"/>
    <property type="match status" value="1"/>
</dbReference>
<keyword evidence="2" id="KW-1003">Cell membrane</keyword>
<dbReference type="GO" id="GO:0005886">
    <property type="term" value="C:plasma membrane"/>
    <property type="evidence" value="ECO:0007669"/>
    <property type="project" value="UniProtKB-SubCell"/>
</dbReference>
<evidence type="ECO:0000313" key="11">
    <source>
        <dbReference type="EMBL" id="AUB80821.1"/>
    </source>
</evidence>
<dbReference type="Gene3D" id="1.25.40.10">
    <property type="entry name" value="Tetratricopeptide repeat domain"/>
    <property type="match status" value="1"/>
</dbReference>
<evidence type="ECO:0000256" key="8">
    <source>
        <dbReference type="ARBA" id="ARBA00024235"/>
    </source>
</evidence>
<dbReference type="Pfam" id="PF09976">
    <property type="entry name" value="TPR_21"/>
    <property type="match status" value="1"/>
</dbReference>
<evidence type="ECO:0000256" key="4">
    <source>
        <dbReference type="ARBA" id="ARBA00022989"/>
    </source>
</evidence>
<dbReference type="PANTHER" id="PTHR38035">
    <property type="entry name" value="UPF0070 PROTEIN YFGM"/>
    <property type="match status" value="1"/>
</dbReference>
<dbReference type="EMBL" id="CP020370">
    <property type="protein sequence ID" value="AUB80821.1"/>
    <property type="molecule type" value="Genomic_DNA"/>
</dbReference>
<dbReference type="KEGG" id="tsy:THSYN_07555"/>
<dbReference type="InterPro" id="IPR011990">
    <property type="entry name" value="TPR-like_helical_dom_sf"/>
</dbReference>
<evidence type="ECO:0000256" key="1">
    <source>
        <dbReference type="ARBA" id="ARBA00004401"/>
    </source>
</evidence>
<reference evidence="11 12" key="1">
    <citation type="submission" date="2017-03" db="EMBL/GenBank/DDBJ databases">
        <title>Complete genome sequence of Candidatus 'Thiodictyon syntrophicum' sp. nov. strain Cad16T, a photolithoautotroph purple sulfur bacterium isolated from an alpine meromictic lake.</title>
        <authorList>
            <person name="Luedin S.M."/>
            <person name="Pothier J.F."/>
            <person name="Danza F."/>
            <person name="Storelli N."/>
            <person name="Wittwer M."/>
            <person name="Tonolla M."/>
        </authorList>
    </citation>
    <scope>NUCLEOTIDE SEQUENCE [LARGE SCALE GENOMIC DNA]</scope>
    <source>
        <strain evidence="11 12">Cad16T</strain>
    </source>
</reference>
<dbReference type="RefSeq" id="WP_100918608.1">
    <property type="nucleotide sequence ID" value="NZ_CP020370.1"/>
</dbReference>